<evidence type="ECO:0000256" key="2">
    <source>
        <dbReference type="SAM" id="SignalP"/>
    </source>
</evidence>
<feature type="compositionally biased region" description="Basic and acidic residues" evidence="1">
    <location>
        <begin position="46"/>
        <end position="90"/>
    </location>
</feature>
<evidence type="ECO:0008006" key="5">
    <source>
        <dbReference type="Google" id="ProtNLM"/>
    </source>
</evidence>
<sequence>MTNTNMSMQFLCNMTFTAIGAGAVPMVVVPDPSGRETATQRRRRQREASVQRRFQVYEDRLSSNRNGRNDRPYYDDRRNDRPYYHDRRNADYSFSGRGGGGRSGGRPRSPSRQNDRGRRPHSPANTNDRSQVQTRNAGWGPPPPMTRNGGWDMPIIVHDAVVLEDATSAASPIAGTVPETSAASPEAGAVPAASAASSKAGAVPAPSQTAKVDAVPATPASSLEAVAAPAPSQTAEVDAVPAPEEVAQVVAPPLQVNILAAGDDDLVVAPLEGGN</sequence>
<keyword evidence="2" id="KW-0732">Signal</keyword>
<organism evidence="3 4">
    <name type="scientific">Aphanomyces astaci</name>
    <name type="common">Crayfish plague agent</name>
    <dbReference type="NCBI Taxonomy" id="112090"/>
    <lineage>
        <taxon>Eukaryota</taxon>
        <taxon>Sar</taxon>
        <taxon>Stramenopiles</taxon>
        <taxon>Oomycota</taxon>
        <taxon>Saprolegniomycetes</taxon>
        <taxon>Saprolegniales</taxon>
        <taxon>Verrucalvaceae</taxon>
        <taxon>Aphanomyces</taxon>
    </lineage>
</organism>
<accession>A0A6A4YW76</accession>
<gene>
    <name evidence="3" type="ORF">AaE_015383</name>
</gene>
<feature type="chain" id="PRO_5025430396" description="Btz domain-containing protein" evidence="2">
    <location>
        <begin position="23"/>
        <end position="275"/>
    </location>
</feature>
<comment type="caution">
    <text evidence="3">The sequence shown here is derived from an EMBL/GenBank/DDBJ whole genome shotgun (WGS) entry which is preliminary data.</text>
</comment>
<evidence type="ECO:0000313" key="3">
    <source>
        <dbReference type="EMBL" id="KAF0703420.1"/>
    </source>
</evidence>
<name>A0A6A4YW76_APHAT</name>
<feature type="region of interest" description="Disordered" evidence="1">
    <location>
        <begin position="31"/>
        <end position="152"/>
    </location>
</feature>
<feature type="signal peptide" evidence="2">
    <location>
        <begin position="1"/>
        <end position="22"/>
    </location>
</feature>
<protein>
    <recommendedName>
        <fullName evidence="5">Btz domain-containing protein</fullName>
    </recommendedName>
</protein>
<proteinExistence type="predicted"/>
<evidence type="ECO:0000313" key="4">
    <source>
        <dbReference type="Proteomes" id="UP000469452"/>
    </source>
</evidence>
<dbReference type="AlphaFoldDB" id="A0A6A4YW76"/>
<reference evidence="3 4" key="1">
    <citation type="submission" date="2019-06" db="EMBL/GenBank/DDBJ databases">
        <title>Genomics analysis of Aphanomyces spp. identifies a new class of oomycete effector associated with host adaptation.</title>
        <authorList>
            <person name="Gaulin E."/>
        </authorList>
    </citation>
    <scope>NUCLEOTIDE SEQUENCE [LARGE SCALE GENOMIC DNA]</scope>
    <source>
        <strain evidence="3 4">E</strain>
    </source>
</reference>
<dbReference type="Proteomes" id="UP000469452">
    <property type="component" value="Unassembled WGS sequence"/>
</dbReference>
<evidence type="ECO:0000256" key="1">
    <source>
        <dbReference type="SAM" id="MobiDB-lite"/>
    </source>
</evidence>
<dbReference type="EMBL" id="VJMI01020763">
    <property type="protein sequence ID" value="KAF0703420.1"/>
    <property type="molecule type" value="Genomic_DNA"/>
</dbReference>
<feature type="compositionally biased region" description="Polar residues" evidence="1">
    <location>
        <begin position="123"/>
        <end position="136"/>
    </location>
</feature>
<dbReference type="VEuPathDB" id="FungiDB:H257_00073"/>